<keyword evidence="1" id="KW-0812">Transmembrane</keyword>
<gene>
    <name evidence="2" type="ORF">CBR_g29942</name>
</gene>
<name>A0A388LBH4_CHABU</name>
<feature type="transmembrane region" description="Helical" evidence="1">
    <location>
        <begin position="12"/>
        <end position="30"/>
    </location>
</feature>
<keyword evidence="1" id="KW-1133">Transmembrane helix</keyword>
<keyword evidence="1" id="KW-0472">Membrane</keyword>
<proteinExistence type="predicted"/>
<dbReference type="OMA" id="KHMREEG"/>
<evidence type="ECO:0000256" key="1">
    <source>
        <dbReference type="SAM" id="Phobius"/>
    </source>
</evidence>
<dbReference type="Proteomes" id="UP000265515">
    <property type="component" value="Unassembled WGS sequence"/>
</dbReference>
<sequence>MARRRLGLLPRLAVLGAFNLSVLCAYLLVIERSKNRGGSYSKDGYDYWEMFRKPKHIREAENSAEK</sequence>
<accession>A0A388LBH4</accession>
<dbReference type="EMBL" id="BFEA01000325">
    <property type="protein sequence ID" value="GBG79677.1"/>
    <property type="molecule type" value="Genomic_DNA"/>
</dbReference>
<dbReference type="Gramene" id="GBG79677">
    <property type="protein sequence ID" value="GBG79677"/>
    <property type="gene ID" value="CBR_g29942"/>
</dbReference>
<evidence type="ECO:0000313" key="2">
    <source>
        <dbReference type="EMBL" id="GBG79677.1"/>
    </source>
</evidence>
<keyword evidence="3" id="KW-1185">Reference proteome</keyword>
<organism evidence="2 3">
    <name type="scientific">Chara braunii</name>
    <name type="common">Braun's stonewort</name>
    <dbReference type="NCBI Taxonomy" id="69332"/>
    <lineage>
        <taxon>Eukaryota</taxon>
        <taxon>Viridiplantae</taxon>
        <taxon>Streptophyta</taxon>
        <taxon>Charophyceae</taxon>
        <taxon>Charales</taxon>
        <taxon>Characeae</taxon>
        <taxon>Chara</taxon>
    </lineage>
</organism>
<dbReference type="OrthoDB" id="10417882at2759"/>
<protein>
    <submittedName>
        <fullName evidence="2">Uncharacterized protein</fullName>
    </submittedName>
</protein>
<evidence type="ECO:0000313" key="3">
    <source>
        <dbReference type="Proteomes" id="UP000265515"/>
    </source>
</evidence>
<comment type="caution">
    <text evidence="2">The sequence shown here is derived from an EMBL/GenBank/DDBJ whole genome shotgun (WGS) entry which is preliminary data.</text>
</comment>
<dbReference type="AlphaFoldDB" id="A0A388LBH4"/>
<reference evidence="2 3" key="1">
    <citation type="journal article" date="2018" name="Cell">
        <title>The Chara Genome: Secondary Complexity and Implications for Plant Terrestrialization.</title>
        <authorList>
            <person name="Nishiyama T."/>
            <person name="Sakayama H."/>
            <person name="Vries J.D."/>
            <person name="Buschmann H."/>
            <person name="Saint-Marcoux D."/>
            <person name="Ullrich K.K."/>
            <person name="Haas F.B."/>
            <person name="Vanderstraeten L."/>
            <person name="Becker D."/>
            <person name="Lang D."/>
            <person name="Vosolsobe S."/>
            <person name="Rombauts S."/>
            <person name="Wilhelmsson P.K.I."/>
            <person name="Janitza P."/>
            <person name="Kern R."/>
            <person name="Heyl A."/>
            <person name="Rumpler F."/>
            <person name="Villalobos L.I.A.C."/>
            <person name="Clay J.M."/>
            <person name="Skokan R."/>
            <person name="Toyoda A."/>
            <person name="Suzuki Y."/>
            <person name="Kagoshima H."/>
            <person name="Schijlen E."/>
            <person name="Tajeshwar N."/>
            <person name="Catarino B."/>
            <person name="Hetherington A.J."/>
            <person name="Saltykova A."/>
            <person name="Bonnot C."/>
            <person name="Breuninger H."/>
            <person name="Symeonidi A."/>
            <person name="Radhakrishnan G.V."/>
            <person name="Van Nieuwerburgh F."/>
            <person name="Deforce D."/>
            <person name="Chang C."/>
            <person name="Karol K.G."/>
            <person name="Hedrich R."/>
            <person name="Ulvskov P."/>
            <person name="Glockner G."/>
            <person name="Delwiche C.F."/>
            <person name="Petrasek J."/>
            <person name="Van de Peer Y."/>
            <person name="Friml J."/>
            <person name="Beilby M."/>
            <person name="Dolan L."/>
            <person name="Kohara Y."/>
            <person name="Sugano S."/>
            <person name="Fujiyama A."/>
            <person name="Delaux P.-M."/>
            <person name="Quint M."/>
            <person name="TheiBen G."/>
            <person name="Hagemann M."/>
            <person name="Harholt J."/>
            <person name="Dunand C."/>
            <person name="Zachgo S."/>
            <person name="Langdale J."/>
            <person name="Maumus F."/>
            <person name="Straeten D.V.D."/>
            <person name="Gould S.B."/>
            <person name="Rensing S.A."/>
        </authorList>
    </citation>
    <scope>NUCLEOTIDE SEQUENCE [LARGE SCALE GENOMIC DNA]</scope>
    <source>
        <strain evidence="2 3">S276</strain>
    </source>
</reference>